<dbReference type="PANTHER" id="PTHR47926:SF454">
    <property type="entry name" value="REPEAT-CONTAINING PROTEIN, PUTATIVE-RELATED"/>
    <property type="match status" value="1"/>
</dbReference>
<evidence type="ECO:0000256" key="1">
    <source>
        <dbReference type="ARBA" id="ARBA00022737"/>
    </source>
</evidence>
<dbReference type="EMBL" id="JBANAX010000597">
    <property type="protein sequence ID" value="KAL1201065.1"/>
    <property type="molecule type" value="Genomic_DNA"/>
</dbReference>
<comment type="caution">
    <text evidence="3">The sequence shown here is derived from an EMBL/GenBank/DDBJ whole genome shotgun (WGS) entry which is preliminary data.</text>
</comment>
<evidence type="ECO:0000313" key="4">
    <source>
        <dbReference type="Proteomes" id="UP001558713"/>
    </source>
</evidence>
<dbReference type="AlphaFoldDB" id="A0ABD1A2L4"/>
<dbReference type="PROSITE" id="PS51375">
    <property type="entry name" value="PPR"/>
    <property type="match status" value="1"/>
</dbReference>
<keyword evidence="1" id="KW-0677">Repeat</keyword>
<evidence type="ECO:0000313" key="3">
    <source>
        <dbReference type="EMBL" id="KAL1201065.1"/>
    </source>
</evidence>
<dbReference type="Proteomes" id="UP001558713">
    <property type="component" value="Unassembled WGS sequence"/>
</dbReference>
<gene>
    <name evidence="3" type="ORF">V5N11_014465</name>
</gene>
<dbReference type="InterPro" id="IPR046960">
    <property type="entry name" value="PPR_At4g14850-like_plant"/>
</dbReference>
<organism evidence="3 4">
    <name type="scientific">Cardamine amara subsp. amara</name>
    <dbReference type="NCBI Taxonomy" id="228776"/>
    <lineage>
        <taxon>Eukaryota</taxon>
        <taxon>Viridiplantae</taxon>
        <taxon>Streptophyta</taxon>
        <taxon>Embryophyta</taxon>
        <taxon>Tracheophyta</taxon>
        <taxon>Spermatophyta</taxon>
        <taxon>Magnoliopsida</taxon>
        <taxon>eudicotyledons</taxon>
        <taxon>Gunneridae</taxon>
        <taxon>Pentapetalae</taxon>
        <taxon>rosids</taxon>
        <taxon>malvids</taxon>
        <taxon>Brassicales</taxon>
        <taxon>Brassicaceae</taxon>
        <taxon>Cardamineae</taxon>
        <taxon>Cardamine</taxon>
    </lineage>
</organism>
<dbReference type="InterPro" id="IPR011990">
    <property type="entry name" value="TPR-like_helical_dom_sf"/>
</dbReference>
<protein>
    <submittedName>
        <fullName evidence="3">Pentatricopeptide repeat-containing protein</fullName>
    </submittedName>
</protein>
<sequence>MYMKFGDLCSAEFLFESMDVKDLVAWNAFIAVCVQSGNYALALKYYHKMCANADAVQFDSFTVVSMLSTCGQLGSLEIGKEIYDCARKQEIDCNVIVKNARKQEIDCNVIVKNARLDMYLKCGSTEAGRVLFYEMKQRNVVSWSTMIVGYAMNGYSREALELFTMMKQEGLRPNYVTFLGVLSACSHAGLVNEGKRCQ</sequence>
<dbReference type="Pfam" id="PF13041">
    <property type="entry name" value="PPR_2"/>
    <property type="match status" value="1"/>
</dbReference>
<keyword evidence="4" id="KW-1185">Reference proteome</keyword>
<evidence type="ECO:0000256" key="2">
    <source>
        <dbReference type="PROSITE-ProRule" id="PRU00708"/>
    </source>
</evidence>
<reference evidence="3 4" key="1">
    <citation type="submission" date="2024-04" db="EMBL/GenBank/DDBJ databases">
        <title>Genome assembly C_amara_ONT_v2.</title>
        <authorList>
            <person name="Yant L."/>
            <person name="Moore C."/>
            <person name="Slenker M."/>
        </authorList>
    </citation>
    <scope>NUCLEOTIDE SEQUENCE [LARGE SCALE GENOMIC DNA]</scope>
    <source>
        <tissue evidence="3">Leaf</tissue>
    </source>
</reference>
<dbReference type="PANTHER" id="PTHR47926">
    <property type="entry name" value="PENTATRICOPEPTIDE REPEAT-CONTAINING PROTEIN"/>
    <property type="match status" value="1"/>
</dbReference>
<feature type="repeat" description="PPR" evidence="2">
    <location>
        <begin position="139"/>
        <end position="173"/>
    </location>
</feature>
<proteinExistence type="predicted"/>
<accession>A0ABD1A2L4</accession>
<dbReference type="Pfam" id="PF01535">
    <property type="entry name" value="PPR"/>
    <property type="match status" value="1"/>
</dbReference>
<dbReference type="FunFam" id="1.25.40.10:FF:000144">
    <property type="entry name" value="Pentatricopeptide repeat-containing protein, mitochondrial"/>
    <property type="match status" value="1"/>
</dbReference>
<dbReference type="InterPro" id="IPR002885">
    <property type="entry name" value="PPR_rpt"/>
</dbReference>
<dbReference type="NCBIfam" id="TIGR00756">
    <property type="entry name" value="PPR"/>
    <property type="match status" value="2"/>
</dbReference>
<name>A0ABD1A2L4_CARAN</name>
<dbReference type="Gene3D" id="1.25.40.10">
    <property type="entry name" value="Tetratricopeptide repeat domain"/>
    <property type="match status" value="2"/>
</dbReference>